<dbReference type="Gene3D" id="1.10.287.4300">
    <property type="entry name" value="Stage III sporulation protein AH-like"/>
    <property type="match status" value="1"/>
</dbReference>
<evidence type="ECO:0000313" key="1">
    <source>
        <dbReference type="EMBL" id="SHJ58389.1"/>
    </source>
</evidence>
<dbReference type="AlphaFoldDB" id="A0A1M6KHI0"/>
<dbReference type="EMBL" id="FQZO01000006">
    <property type="protein sequence ID" value="SHJ58389.1"/>
    <property type="molecule type" value="Genomic_DNA"/>
</dbReference>
<dbReference type="OrthoDB" id="1707181at2"/>
<proteinExistence type="predicted"/>
<sequence length="166" mass="18288">MNKKQAGIILTLMALIICTGILAAKVNGPIGDVGTTDLSALKNLKDTKQTSKSDYFTYAKAEKEQTQTRAIQTLKGIIDDKNTSKENKDKATAEFTKLTTDQKHANSIELSLKGKGYDDAICLIENNQARVFVKSKEKLTQKQTNQIQEVIVGISQIKDVIIEAKE</sequence>
<keyword evidence="2" id="KW-1185">Reference proteome</keyword>
<protein>
    <submittedName>
        <fullName evidence="1">Stage III sporulation protein AH</fullName>
    </submittedName>
</protein>
<name>A0A1M6KHI0_9CLOT</name>
<dbReference type="InterPro" id="IPR038503">
    <property type="entry name" value="SpoIIIAH_sf"/>
</dbReference>
<dbReference type="Proteomes" id="UP000184080">
    <property type="component" value="Unassembled WGS sequence"/>
</dbReference>
<gene>
    <name evidence="1" type="ORF">SAMN05444401_3364</name>
</gene>
<reference evidence="1 2" key="1">
    <citation type="submission" date="2016-11" db="EMBL/GenBank/DDBJ databases">
        <authorList>
            <person name="Jaros S."/>
            <person name="Januszkiewicz K."/>
            <person name="Wedrychowicz H."/>
        </authorList>
    </citation>
    <scope>NUCLEOTIDE SEQUENCE [LARGE SCALE GENOMIC DNA]</scope>
    <source>
        <strain evidence="1 2">DSM 21864</strain>
    </source>
</reference>
<dbReference type="Pfam" id="PF12685">
    <property type="entry name" value="SpoIIIAH"/>
    <property type="match status" value="1"/>
</dbReference>
<dbReference type="RefSeq" id="WP_073009350.1">
    <property type="nucleotide sequence ID" value="NZ_FQZO01000006.1"/>
</dbReference>
<organism evidence="1 2">
    <name type="scientific">Clostridium amylolyticum</name>
    <dbReference type="NCBI Taxonomy" id="1121298"/>
    <lineage>
        <taxon>Bacteria</taxon>
        <taxon>Bacillati</taxon>
        <taxon>Bacillota</taxon>
        <taxon>Clostridia</taxon>
        <taxon>Eubacteriales</taxon>
        <taxon>Clostridiaceae</taxon>
        <taxon>Clostridium</taxon>
    </lineage>
</organism>
<dbReference type="InterPro" id="IPR024232">
    <property type="entry name" value="SpoIIIAH"/>
</dbReference>
<accession>A0A1M6KHI0</accession>
<dbReference type="STRING" id="1121298.SAMN05444401_3364"/>
<evidence type="ECO:0000313" key="2">
    <source>
        <dbReference type="Proteomes" id="UP000184080"/>
    </source>
</evidence>